<proteinExistence type="predicted"/>
<accession>A0ABP8LZY7</accession>
<evidence type="ECO:0000313" key="1">
    <source>
        <dbReference type="EMBL" id="GAA4440054.1"/>
    </source>
</evidence>
<dbReference type="Proteomes" id="UP001501508">
    <property type="component" value="Unassembled WGS sequence"/>
</dbReference>
<name>A0ABP8LZY7_9BACT</name>
<comment type="caution">
    <text evidence="1">The sequence shown here is derived from an EMBL/GenBank/DDBJ whole genome shotgun (WGS) entry which is preliminary data.</text>
</comment>
<organism evidence="1 2">
    <name type="scientific">Ravibacter arvi</name>
    <dbReference type="NCBI Taxonomy" id="2051041"/>
    <lineage>
        <taxon>Bacteria</taxon>
        <taxon>Pseudomonadati</taxon>
        <taxon>Bacteroidota</taxon>
        <taxon>Cytophagia</taxon>
        <taxon>Cytophagales</taxon>
        <taxon>Spirosomataceae</taxon>
        <taxon>Ravibacter</taxon>
    </lineage>
</organism>
<dbReference type="EMBL" id="BAABEY010000023">
    <property type="protein sequence ID" value="GAA4440054.1"/>
    <property type="molecule type" value="Genomic_DNA"/>
</dbReference>
<protein>
    <submittedName>
        <fullName evidence="1">Uncharacterized protein</fullName>
    </submittedName>
</protein>
<keyword evidence="2" id="KW-1185">Reference proteome</keyword>
<reference evidence="2" key="1">
    <citation type="journal article" date="2019" name="Int. J. Syst. Evol. Microbiol.">
        <title>The Global Catalogue of Microorganisms (GCM) 10K type strain sequencing project: providing services to taxonomists for standard genome sequencing and annotation.</title>
        <authorList>
            <consortium name="The Broad Institute Genomics Platform"/>
            <consortium name="The Broad Institute Genome Sequencing Center for Infectious Disease"/>
            <person name="Wu L."/>
            <person name="Ma J."/>
        </authorList>
    </citation>
    <scope>NUCLEOTIDE SEQUENCE [LARGE SCALE GENOMIC DNA]</scope>
    <source>
        <strain evidence="2">JCM 31920</strain>
    </source>
</reference>
<evidence type="ECO:0000313" key="2">
    <source>
        <dbReference type="Proteomes" id="UP001501508"/>
    </source>
</evidence>
<gene>
    <name evidence="1" type="ORF">GCM10023091_23130</name>
</gene>
<sequence length="110" mass="12618">MLCVTWNLDYIVMLNTTLFFVPSRNEIHKTIKLLREKLASSSLREAYNEPTRIGYEAALHILKNRIKDYSKVPILELSYTKSRAIALLAVDYLNGACDGEILLKVPYIEV</sequence>